<evidence type="ECO:0000256" key="2">
    <source>
        <dbReference type="ARBA" id="ARBA00023319"/>
    </source>
</evidence>
<reference evidence="5" key="1">
    <citation type="submission" date="2022-11" db="UniProtKB">
        <authorList>
            <consortium name="WormBaseParasite"/>
        </authorList>
    </citation>
    <scope>IDENTIFICATION</scope>
</reference>
<dbReference type="Gene3D" id="2.60.40.10">
    <property type="entry name" value="Immunoglobulins"/>
    <property type="match status" value="3"/>
</dbReference>
<dbReference type="GO" id="GO:0098632">
    <property type="term" value="F:cell-cell adhesion mediator activity"/>
    <property type="evidence" value="ECO:0007669"/>
    <property type="project" value="TreeGrafter"/>
</dbReference>
<dbReference type="PIRSF" id="PIRSF000615">
    <property type="entry name" value="TyrPK_CSF1-R"/>
    <property type="match status" value="1"/>
</dbReference>
<keyword evidence="2" id="KW-0393">Immunoglobulin domain</keyword>
<organism evidence="4 5">
    <name type="scientific">Parascaris equorum</name>
    <name type="common">Equine roundworm</name>
    <dbReference type="NCBI Taxonomy" id="6256"/>
    <lineage>
        <taxon>Eukaryota</taxon>
        <taxon>Metazoa</taxon>
        <taxon>Ecdysozoa</taxon>
        <taxon>Nematoda</taxon>
        <taxon>Chromadorea</taxon>
        <taxon>Rhabditida</taxon>
        <taxon>Spirurina</taxon>
        <taxon>Ascaridomorpha</taxon>
        <taxon>Ascaridoidea</taxon>
        <taxon>Ascarididae</taxon>
        <taxon>Parascaris</taxon>
    </lineage>
</organism>
<feature type="domain" description="Ig-like" evidence="3">
    <location>
        <begin position="325"/>
        <end position="358"/>
    </location>
</feature>
<dbReference type="InterPro" id="IPR036179">
    <property type="entry name" value="Ig-like_dom_sf"/>
</dbReference>
<evidence type="ECO:0000313" key="4">
    <source>
        <dbReference type="Proteomes" id="UP000887564"/>
    </source>
</evidence>
<evidence type="ECO:0000313" key="5">
    <source>
        <dbReference type="WBParaSite" id="PEQ_0001075201-mRNA-1"/>
    </source>
</evidence>
<dbReference type="PROSITE" id="PS50835">
    <property type="entry name" value="IG_LIKE"/>
    <property type="match status" value="4"/>
</dbReference>
<dbReference type="InterPro" id="IPR003599">
    <property type="entry name" value="Ig_sub"/>
</dbReference>
<dbReference type="SMART" id="SM00408">
    <property type="entry name" value="IGc2"/>
    <property type="match status" value="3"/>
</dbReference>
<dbReference type="InterPro" id="IPR007110">
    <property type="entry name" value="Ig-like_dom"/>
</dbReference>
<evidence type="ECO:0000256" key="1">
    <source>
        <dbReference type="ARBA" id="ARBA00022737"/>
    </source>
</evidence>
<dbReference type="GO" id="GO:0007411">
    <property type="term" value="P:axon guidance"/>
    <property type="evidence" value="ECO:0007669"/>
    <property type="project" value="TreeGrafter"/>
</dbReference>
<dbReference type="WBParaSite" id="PEQ_0001075201-mRNA-1">
    <property type="protein sequence ID" value="PEQ_0001075201-mRNA-1"/>
    <property type="gene ID" value="PEQ_0001075201"/>
</dbReference>
<dbReference type="InterPro" id="IPR003598">
    <property type="entry name" value="Ig_sub2"/>
</dbReference>
<dbReference type="PANTHER" id="PTHR10075:SF100">
    <property type="entry name" value="FASCICLIN-2"/>
    <property type="match status" value="1"/>
</dbReference>
<accession>A0A914RX27</accession>
<keyword evidence="1" id="KW-0677">Repeat</keyword>
<keyword evidence="4" id="KW-1185">Reference proteome</keyword>
<dbReference type="GO" id="GO:0005886">
    <property type="term" value="C:plasma membrane"/>
    <property type="evidence" value="ECO:0007669"/>
    <property type="project" value="TreeGrafter"/>
</dbReference>
<feature type="domain" description="Ig-like" evidence="3">
    <location>
        <begin position="219"/>
        <end position="314"/>
    </location>
</feature>
<dbReference type="SUPFAM" id="SSF48726">
    <property type="entry name" value="Immunoglobulin"/>
    <property type="match status" value="3"/>
</dbReference>
<dbReference type="Pfam" id="PF13927">
    <property type="entry name" value="Ig_3"/>
    <property type="match status" value="3"/>
</dbReference>
<name>A0A914RX27_PAREQ</name>
<dbReference type="GO" id="GO:0030424">
    <property type="term" value="C:axon"/>
    <property type="evidence" value="ECO:0007669"/>
    <property type="project" value="TreeGrafter"/>
</dbReference>
<evidence type="ECO:0000259" key="3">
    <source>
        <dbReference type="PROSITE" id="PS50835"/>
    </source>
</evidence>
<dbReference type="SMART" id="SM00409">
    <property type="entry name" value="IG"/>
    <property type="match status" value="3"/>
</dbReference>
<dbReference type="AlphaFoldDB" id="A0A914RX27"/>
<dbReference type="GO" id="GO:0007156">
    <property type="term" value="P:homophilic cell adhesion via plasma membrane adhesion molecules"/>
    <property type="evidence" value="ECO:0007669"/>
    <property type="project" value="TreeGrafter"/>
</dbReference>
<dbReference type="GO" id="GO:0070593">
    <property type="term" value="P:dendrite self-avoidance"/>
    <property type="evidence" value="ECO:0007669"/>
    <property type="project" value="TreeGrafter"/>
</dbReference>
<feature type="domain" description="Ig-like" evidence="3">
    <location>
        <begin position="128"/>
        <end position="213"/>
    </location>
</feature>
<sequence length="358" mass="39345">KSTPIVEITTQTVDEGTTVTFHCHPPSDASGVELHWRRQDETSLSYEATDEDGILTIANVRLTDAGTYICFTEDPETGDRIDSAPASLIVNPITQSDGGSYICYTEDEDTGERVDSAPAHISVIPSEPERKPLADTTIVSIQEGGTVKLHCTISDKESDELHWRREDGGFLPYDAVDSYGVLTIQQAQLSDSGIYICYSEDSITGERIDSTPTKLEVIPVATSEIQRVPVVETPTVTVEQGETIRLRCNIPTKADDIQLHWRREDGRALRWDISEDYGLLIISNVQPSDAGAYICSAEDMETGETIDSAPAYITVNPSALKGVTPHVESTAQSFEEGETITLRCTLPDKANAELHWRR</sequence>
<proteinExistence type="predicted"/>
<feature type="domain" description="Ig-like" evidence="3">
    <location>
        <begin position="4"/>
        <end position="87"/>
    </location>
</feature>
<dbReference type="PANTHER" id="PTHR10075">
    <property type="entry name" value="BASIGIN RELATED"/>
    <property type="match status" value="1"/>
</dbReference>
<dbReference type="Proteomes" id="UP000887564">
    <property type="component" value="Unplaced"/>
</dbReference>
<dbReference type="InterPro" id="IPR013783">
    <property type="entry name" value="Ig-like_fold"/>
</dbReference>
<protein>
    <submittedName>
        <fullName evidence="5">Ig-like domain-containing protein</fullName>
    </submittedName>
</protein>